<keyword evidence="5 8" id="KW-0694">RNA-binding</keyword>
<evidence type="ECO:0000256" key="5">
    <source>
        <dbReference type="ARBA" id="ARBA00022884"/>
    </source>
</evidence>
<reference evidence="11 12" key="1">
    <citation type="submission" date="2011-01" db="EMBL/GenBank/DDBJ databases">
        <authorList>
            <person name="Muzny D."/>
            <person name="Qin X."/>
            <person name="Deng J."/>
            <person name="Jiang H."/>
            <person name="Liu Y."/>
            <person name="Qu J."/>
            <person name="Song X.-Z."/>
            <person name="Zhang L."/>
            <person name="Thornton R."/>
            <person name="Coyle M."/>
            <person name="Francisco L."/>
            <person name="Jackson L."/>
            <person name="Javaid M."/>
            <person name="Korchina V."/>
            <person name="Kovar C."/>
            <person name="Mata R."/>
            <person name="Mathew T."/>
            <person name="Ngo R."/>
            <person name="Nguyen L."/>
            <person name="Nguyen N."/>
            <person name="Okwuonu G."/>
            <person name="Ongeri F."/>
            <person name="Pham C."/>
            <person name="Simmons D."/>
            <person name="Wilczek-Boney K."/>
            <person name="Hale W."/>
            <person name="Jakkamsetti A."/>
            <person name="Pham P."/>
            <person name="Ruth R."/>
            <person name="San Lucas F."/>
            <person name="Warren J."/>
            <person name="Zhang J."/>
            <person name="Zhao Z."/>
            <person name="Zhou C."/>
            <person name="Zhu D."/>
            <person name="Lee S."/>
            <person name="Bess C."/>
            <person name="Blankenburg K."/>
            <person name="Forbes L."/>
            <person name="Fu Q."/>
            <person name="Gubbala S."/>
            <person name="Hirani K."/>
            <person name="Jayaseelan J.C."/>
            <person name="Lara F."/>
            <person name="Munidasa M."/>
            <person name="Palculict T."/>
            <person name="Patil S."/>
            <person name="Pu L.-L."/>
            <person name="Saada N."/>
            <person name="Tang L."/>
            <person name="Weissenberger G."/>
            <person name="Zhu Y."/>
            <person name="Hemphill L."/>
            <person name="Shang Y."/>
            <person name="Youmans B."/>
            <person name="Ayvaz T."/>
            <person name="Ross M."/>
            <person name="Santibanez J."/>
            <person name="Aqrawi P."/>
            <person name="Gross S."/>
            <person name="Joshi V."/>
            <person name="Fowler G."/>
            <person name="Nazareth L."/>
            <person name="Reid J."/>
            <person name="Worley K."/>
            <person name="Petrosino J."/>
            <person name="Highlander S."/>
            <person name="Gibbs R."/>
        </authorList>
    </citation>
    <scope>NUCLEOTIDE SEQUENCE [LARGE SCALE GENOMIC DNA]</scope>
    <source>
        <strain evidence="11 12">ATCC 25976</strain>
    </source>
</reference>
<evidence type="ECO:0000256" key="9">
    <source>
        <dbReference type="RuleBase" id="RU362028"/>
    </source>
</evidence>
<dbReference type="NCBIfam" id="NF008249">
    <property type="entry name" value="PRK11025.1"/>
    <property type="match status" value="1"/>
</dbReference>
<dbReference type="AlphaFoldDB" id="E8KJW7"/>
<evidence type="ECO:0000313" key="12">
    <source>
        <dbReference type="Proteomes" id="UP000005467"/>
    </source>
</evidence>
<dbReference type="SUPFAM" id="SSF55120">
    <property type="entry name" value="Pseudouridine synthase"/>
    <property type="match status" value="1"/>
</dbReference>
<evidence type="ECO:0000313" key="11">
    <source>
        <dbReference type="EMBL" id="EFX90808.1"/>
    </source>
</evidence>
<dbReference type="CDD" id="cd00165">
    <property type="entry name" value="S4"/>
    <property type="match status" value="1"/>
</dbReference>
<dbReference type="InterPro" id="IPR006225">
    <property type="entry name" value="PsdUridine_synth_RluC/D"/>
</dbReference>
<dbReference type="PANTHER" id="PTHR21600">
    <property type="entry name" value="MITOCHONDRIAL RNA PSEUDOURIDINE SYNTHASE"/>
    <property type="match status" value="1"/>
</dbReference>
<evidence type="ECO:0000256" key="8">
    <source>
        <dbReference type="PROSITE-ProRule" id="PRU00182"/>
    </source>
</evidence>
<dbReference type="HOGENOM" id="CLU_016902_1_1_6"/>
<comment type="catalytic activity">
    <reaction evidence="1">
        <text>uridine(955/2504/2580) in 23S rRNA = pseudouridine(955/2504/2580) in 23S rRNA</text>
        <dbReference type="Rhea" id="RHEA:42528"/>
        <dbReference type="Rhea" id="RHEA-COMP:10099"/>
        <dbReference type="Rhea" id="RHEA-COMP:10100"/>
        <dbReference type="ChEBI" id="CHEBI:65314"/>
        <dbReference type="ChEBI" id="CHEBI:65315"/>
        <dbReference type="EC" id="5.4.99.24"/>
    </reaction>
</comment>
<name>E8KJW7_9PAST</name>
<proteinExistence type="inferred from homology"/>
<dbReference type="SUPFAM" id="SSF55174">
    <property type="entry name" value="Alpha-L RNA-binding motif"/>
    <property type="match status" value="1"/>
</dbReference>
<dbReference type="Gene3D" id="3.30.2350.10">
    <property type="entry name" value="Pseudouridine synthase"/>
    <property type="match status" value="1"/>
</dbReference>
<dbReference type="Proteomes" id="UP000005467">
    <property type="component" value="Unassembled WGS sequence"/>
</dbReference>
<keyword evidence="12" id="KW-1185">Reference proteome</keyword>
<evidence type="ECO:0000256" key="3">
    <source>
        <dbReference type="ARBA" id="ARBA00010876"/>
    </source>
</evidence>
<dbReference type="InterPro" id="IPR006224">
    <property type="entry name" value="PsdUridine_synth_RluA-like_CS"/>
</dbReference>
<dbReference type="PROSITE" id="PS01129">
    <property type="entry name" value="PSI_RLU"/>
    <property type="match status" value="1"/>
</dbReference>
<sequence length="356" mass="40112">MQAICKIFDKSDRFPALLGGIMLKLAQIFYQEVKPMTTEKVINASVQFFTISDDEAGQRLDNFLLAKLKGVPKSLIYRIVRKGEVRVNKGRIKPEYKLQENDVVRVPPVRVAEKNEAPISTKLNKVAELEQQILYEDDVMLVINKPSGIAVHGGSGLSFGVIEALRALRPQARFLELVHRIDRDTSGILLVAKKRSALRNLHEQLREKVVQKDYLALVRGQWQSHVKVIRAPLLKNELASGERIVKVSEEGKLSETRFAIEERYANATLVKASPVTGRTHQIRVHTQYAGHPIALDDKYGEAEFDSKMKAVGLHRLFLHAYSIRFEHPKTGEEMLITAPLDKTLKGVLAKLRASQA</sequence>
<comment type="similarity">
    <text evidence="3 9">Belongs to the pseudouridine synthase RluA family.</text>
</comment>
<feature type="active site" evidence="7">
    <location>
        <position position="182"/>
    </location>
</feature>
<dbReference type="SMART" id="SM00363">
    <property type="entry name" value="S4"/>
    <property type="match status" value="1"/>
</dbReference>
<dbReference type="EC" id="5.4.99.-" evidence="9"/>
<keyword evidence="6 9" id="KW-0413">Isomerase</keyword>
<dbReference type="InterPro" id="IPR050188">
    <property type="entry name" value="RluA_PseudoU_synthase"/>
</dbReference>
<comment type="catalytic activity">
    <reaction evidence="9">
        <text>a uridine in RNA = a pseudouridine in RNA</text>
        <dbReference type="Rhea" id="RHEA:48348"/>
        <dbReference type="Rhea" id="RHEA-COMP:12068"/>
        <dbReference type="Rhea" id="RHEA-COMP:12069"/>
        <dbReference type="ChEBI" id="CHEBI:65314"/>
        <dbReference type="ChEBI" id="CHEBI:65315"/>
    </reaction>
</comment>
<dbReference type="Pfam" id="PF01479">
    <property type="entry name" value="S4"/>
    <property type="match status" value="1"/>
</dbReference>
<dbReference type="GO" id="GO:0160141">
    <property type="term" value="F:23S rRNA pseudouridine(955/2504/2580) synthase activity"/>
    <property type="evidence" value="ECO:0007669"/>
    <property type="project" value="UniProtKB-EC"/>
</dbReference>
<comment type="caution">
    <text evidence="11">The sequence shown here is derived from an EMBL/GenBank/DDBJ whole genome shotgun (WGS) entry which is preliminary data.</text>
</comment>
<evidence type="ECO:0000256" key="7">
    <source>
        <dbReference type="PIRSR" id="PIRSR606225-1"/>
    </source>
</evidence>
<dbReference type="FunFam" id="3.10.290.10:FF:000010">
    <property type="entry name" value="Pseudouridine synthase"/>
    <property type="match status" value="1"/>
</dbReference>
<dbReference type="Gene3D" id="3.10.290.10">
    <property type="entry name" value="RNA-binding S4 domain"/>
    <property type="match status" value="1"/>
</dbReference>
<dbReference type="InterPro" id="IPR036986">
    <property type="entry name" value="S4_RNA-bd_sf"/>
</dbReference>
<dbReference type="PANTHER" id="PTHR21600:SF92">
    <property type="entry name" value="RIBOSOMAL LARGE SUBUNIT PSEUDOURIDINE SYNTHASE C"/>
    <property type="match status" value="1"/>
</dbReference>
<evidence type="ECO:0000256" key="4">
    <source>
        <dbReference type="ARBA" id="ARBA00022552"/>
    </source>
</evidence>
<evidence type="ECO:0000256" key="6">
    <source>
        <dbReference type="ARBA" id="ARBA00023235"/>
    </source>
</evidence>
<evidence type="ECO:0000256" key="2">
    <source>
        <dbReference type="ARBA" id="ARBA00002876"/>
    </source>
</evidence>
<dbReference type="PROSITE" id="PS50889">
    <property type="entry name" value="S4"/>
    <property type="match status" value="1"/>
</dbReference>
<gene>
    <name evidence="11" type="ORF">HMPREF0027_2141</name>
</gene>
<accession>E8KJW7</accession>
<dbReference type="NCBIfam" id="TIGR00005">
    <property type="entry name" value="rluA_subfam"/>
    <property type="match status" value="1"/>
</dbReference>
<feature type="domain" description="RNA-binding S4" evidence="10">
    <location>
        <begin position="58"/>
        <end position="117"/>
    </location>
</feature>
<keyword evidence="4" id="KW-0698">rRNA processing</keyword>
<organism evidence="11 12">
    <name type="scientific">Actinobacillus ureae ATCC 25976</name>
    <dbReference type="NCBI Taxonomy" id="887324"/>
    <lineage>
        <taxon>Bacteria</taxon>
        <taxon>Pseudomonadati</taxon>
        <taxon>Pseudomonadota</taxon>
        <taxon>Gammaproteobacteria</taxon>
        <taxon>Pasteurellales</taxon>
        <taxon>Pasteurellaceae</taxon>
        <taxon>Actinobacillus</taxon>
    </lineage>
</organism>
<dbReference type="CDD" id="cd02869">
    <property type="entry name" value="PseudoU_synth_RluA_like"/>
    <property type="match status" value="1"/>
</dbReference>
<evidence type="ECO:0000256" key="1">
    <source>
        <dbReference type="ARBA" id="ARBA00000381"/>
    </source>
</evidence>
<dbReference type="InterPro" id="IPR020103">
    <property type="entry name" value="PsdUridine_synth_cat_dom_sf"/>
</dbReference>
<evidence type="ECO:0000259" key="10">
    <source>
        <dbReference type="SMART" id="SM00363"/>
    </source>
</evidence>
<dbReference type="GO" id="GO:0000455">
    <property type="term" value="P:enzyme-directed rRNA pseudouridine synthesis"/>
    <property type="evidence" value="ECO:0007669"/>
    <property type="project" value="TreeGrafter"/>
</dbReference>
<protein>
    <recommendedName>
        <fullName evidence="9">Pseudouridine synthase</fullName>
        <ecNumber evidence="9">5.4.99.-</ecNumber>
    </recommendedName>
</protein>
<dbReference type="GO" id="GO:0003723">
    <property type="term" value="F:RNA binding"/>
    <property type="evidence" value="ECO:0007669"/>
    <property type="project" value="UniProtKB-KW"/>
</dbReference>
<dbReference type="InterPro" id="IPR006145">
    <property type="entry name" value="PsdUridine_synth_RsuA/RluA"/>
</dbReference>
<dbReference type="InterPro" id="IPR002942">
    <property type="entry name" value="S4_RNA-bd"/>
</dbReference>
<dbReference type="EMBL" id="AEVG01000137">
    <property type="protein sequence ID" value="EFX90808.1"/>
    <property type="molecule type" value="Genomic_DNA"/>
</dbReference>
<comment type="function">
    <text evidence="2">Responsible for synthesis of pseudouridine from uracil at positions 955, 2504 and 2580 in 23S ribosomal RNA.</text>
</comment>
<dbReference type="Pfam" id="PF00849">
    <property type="entry name" value="PseudoU_synth_2"/>
    <property type="match status" value="1"/>
</dbReference>